<organism evidence="2">
    <name type="scientific">Pelagomonas calceolata</name>
    <dbReference type="NCBI Taxonomy" id="35677"/>
    <lineage>
        <taxon>Eukaryota</taxon>
        <taxon>Sar</taxon>
        <taxon>Stramenopiles</taxon>
        <taxon>Ochrophyta</taxon>
        <taxon>Pelagophyceae</taxon>
        <taxon>Pelagomonadales</taxon>
        <taxon>Pelagomonadaceae</taxon>
        <taxon>Pelagomonas</taxon>
    </lineage>
</organism>
<feature type="region of interest" description="Disordered" evidence="1">
    <location>
        <begin position="291"/>
        <end position="339"/>
    </location>
</feature>
<proteinExistence type="predicted"/>
<dbReference type="EMBL" id="HBIW01012292">
    <property type="protein sequence ID" value="CAE0695116.1"/>
    <property type="molecule type" value="Transcribed_RNA"/>
</dbReference>
<dbReference type="AlphaFoldDB" id="A0A7S3ZV96"/>
<evidence type="ECO:0000313" key="2">
    <source>
        <dbReference type="EMBL" id="CAE0695116.1"/>
    </source>
</evidence>
<gene>
    <name evidence="2" type="ORF">PCAL00307_LOCUS10552</name>
</gene>
<name>A0A7S3ZV96_9STRA</name>
<accession>A0A7S3ZV96</accession>
<evidence type="ECO:0000256" key="1">
    <source>
        <dbReference type="SAM" id="MobiDB-lite"/>
    </source>
</evidence>
<reference evidence="2" key="1">
    <citation type="submission" date="2021-01" db="EMBL/GenBank/DDBJ databases">
        <authorList>
            <person name="Corre E."/>
            <person name="Pelletier E."/>
            <person name="Niang G."/>
            <person name="Scheremetjew M."/>
            <person name="Finn R."/>
            <person name="Kale V."/>
            <person name="Holt S."/>
            <person name="Cochrane G."/>
            <person name="Meng A."/>
            <person name="Brown T."/>
            <person name="Cohen L."/>
        </authorList>
    </citation>
    <scope>NUCLEOTIDE SEQUENCE</scope>
    <source>
        <strain evidence="2">CCMP1756</strain>
    </source>
</reference>
<protein>
    <submittedName>
        <fullName evidence="2">Uncharacterized protein</fullName>
    </submittedName>
</protein>
<sequence length="339" mass="37343">MSDVLVERAEKIVPLLVKYLTRTAAIPLTLNHTVPLEHRLDAAARGYDVEEALCVSGTWDLDGSNSGSHDPAGAKSRRTQERLKAIGTLRAVARAFRAALNYDVQDLTLLAHWSPPVDAADRFRTCEVLSIYASRDADAVPDAVRALPNLRALSLGPTVRTPPWLAGFSRLVELELARPVGDIPPLPATLRIARHVYGPSNLDHVRGLPHLAELDIGDHRWRPCPMWLDELRLRAFAATNVSIPAFAEALRGMPLIRLKLVRAVPPVWNSTSELGYGLGICIPHRCRRRNRASRATRSRTTGRWTARSRTHGRSGPSTSRATRSPRFPKRSAASSICAS</sequence>